<comment type="caution">
    <text evidence="3">The sequence shown here is derived from an EMBL/GenBank/DDBJ whole genome shotgun (WGS) entry which is preliminary data.</text>
</comment>
<proteinExistence type="inferred from homology"/>
<dbReference type="PANTHER" id="PTHR34477:SF1">
    <property type="entry name" value="UPF0213 PROTEIN YHBQ"/>
    <property type="match status" value="1"/>
</dbReference>
<evidence type="ECO:0000313" key="4">
    <source>
        <dbReference type="Proteomes" id="UP000664835"/>
    </source>
</evidence>
<dbReference type="InterPro" id="IPR050190">
    <property type="entry name" value="UPF0213_domain"/>
</dbReference>
<evidence type="ECO:0000259" key="2">
    <source>
        <dbReference type="PROSITE" id="PS50164"/>
    </source>
</evidence>
<dbReference type="Pfam" id="PF01541">
    <property type="entry name" value="GIY-YIG"/>
    <property type="match status" value="1"/>
</dbReference>
<accession>A0ABS3Q2N9</accession>
<evidence type="ECO:0000256" key="1">
    <source>
        <dbReference type="ARBA" id="ARBA00007435"/>
    </source>
</evidence>
<organism evidence="3 4">
    <name type="scientific">Thiomicrorhabdus marina</name>
    <dbReference type="NCBI Taxonomy" id="2818442"/>
    <lineage>
        <taxon>Bacteria</taxon>
        <taxon>Pseudomonadati</taxon>
        <taxon>Pseudomonadota</taxon>
        <taxon>Gammaproteobacteria</taxon>
        <taxon>Thiotrichales</taxon>
        <taxon>Piscirickettsiaceae</taxon>
        <taxon>Thiomicrorhabdus</taxon>
    </lineage>
</organism>
<feature type="domain" description="GIY-YIG" evidence="2">
    <location>
        <begin position="9"/>
        <end position="86"/>
    </location>
</feature>
<sequence>MTKPKPSESAWCVYLLRCVDNTLYCGVTNDMDKRLRQHNGEIKGGARYTQTRRPCQLVYQEQAENRQAACQREYAIKQLSKSAKEAMTCQL</sequence>
<dbReference type="PROSITE" id="PS50164">
    <property type="entry name" value="GIY_YIG"/>
    <property type="match status" value="1"/>
</dbReference>
<reference evidence="3 4" key="1">
    <citation type="submission" date="2021-03" db="EMBL/GenBank/DDBJ databases">
        <title>Thiomicrorhabdus sp.nov.,novel sulfur-oxidizing bacteria isolated from coastal sediment.</title>
        <authorList>
            <person name="Liu X."/>
        </authorList>
    </citation>
    <scope>NUCLEOTIDE SEQUENCE [LARGE SCALE GENOMIC DNA]</scope>
    <source>
        <strain evidence="3 4">6S2-11</strain>
    </source>
</reference>
<dbReference type="SUPFAM" id="SSF82771">
    <property type="entry name" value="GIY-YIG endonuclease"/>
    <property type="match status" value="1"/>
</dbReference>
<protein>
    <submittedName>
        <fullName evidence="3">GIY-YIG nuclease family protein</fullName>
    </submittedName>
</protein>
<evidence type="ECO:0000313" key="3">
    <source>
        <dbReference type="EMBL" id="MBO1926572.1"/>
    </source>
</evidence>
<dbReference type="EMBL" id="JAGETV010000003">
    <property type="protein sequence ID" value="MBO1926572.1"/>
    <property type="molecule type" value="Genomic_DNA"/>
</dbReference>
<name>A0ABS3Q2N9_9GAMM</name>
<gene>
    <name evidence="3" type="ORF">J3998_03200</name>
</gene>
<keyword evidence="4" id="KW-1185">Reference proteome</keyword>
<dbReference type="PANTHER" id="PTHR34477">
    <property type="entry name" value="UPF0213 PROTEIN YHBQ"/>
    <property type="match status" value="1"/>
</dbReference>
<dbReference type="Gene3D" id="3.40.1440.10">
    <property type="entry name" value="GIY-YIG endonuclease"/>
    <property type="match status" value="1"/>
</dbReference>
<comment type="similarity">
    <text evidence="1">Belongs to the UPF0213 family.</text>
</comment>
<dbReference type="InterPro" id="IPR000305">
    <property type="entry name" value="GIY-YIG_endonuc"/>
</dbReference>
<dbReference type="Proteomes" id="UP000664835">
    <property type="component" value="Unassembled WGS sequence"/>
</dbReference>
<dbReference type="InterPro" id="IPR035901">
    <property type="entry name" value="GIY-YIG_endonuc_sf"/>
</dbReference>
<dbReference type="RefSeq" id="WP_208147845.1">
    <property type="nucleotide sequence ID" value="NZ_JAGETV010000003.1"/>
</dbReference>
<dbReference type="CDD" id="cd10456">
    <property type="entry name" value="GIY-YIG_UPF0213"/>
    <property type="match status" value="1"/>
</dbReference>